<dbReference type="Gramene" id="KCW51012">
    <property type="protein sequence ID" value="KCW51012"/>
    <property type="gene ID" value="EUGRSUZ_J00636"/>
</dbReference>
<proteinExistence type="predicted"/>
<keyword evidence="1" id="KW-0812">Transmembrane</keyword>
<keyword evidence="1" id="KW-1133">Transmembrane helix</keyword>
<dbReference type="InParanoid" id="A0A059AAB3"/>
<dbReference type="AlphaFoldDB" id="A0A059AAB3"/>
<reference evidence="2" key="1">
    <citation type="submission" date="2013-07" db="EMBL/GenBank/DDBJ databases">
        <title>The genome of Eucalyptus grandis.</title>
        <authorList>
            <person name="Schmutz J."/>
            <person name="Hayes R."/>
            <person name="Myburg A."/>
            <person name="Tuskan G."/>
            <person name="Grattapaglia D."/>
            <person name="Rokhsar D.S."/>
        </authorList>
    </citation>
    <scope>NUCLEOTIDE SEQUENCE</scope>
    <source>
        <tissue evidence="2">Leaf extractions</tissue>
    </source>
</reference>
<feature type="transmembrane region" description="Helical" evidence="1">
    <location>
        <begin position="21"/>
        <end position="41"/>
    </location>
</feature>
<sequence>MSRSRPATSCILIFVFPGMRILLLVVVVMLLMPAEVFTWFWPINCLLAVQSNSFEVLVRLLQSPLSTLSGPVNKQGETFRLTSLFIEPQRTFLNLPKLLKELQQLLRINLSGHIAHKDLSQDPVGDSLAVFYLPVLPKDRN</sequence>
<evidence type="ECO:0000313" key="2">
    <source>
        <dbReference type="EMBL" id="KCW51012.1"/>
    </source>
</evidence>
<protein>
    <submittedName>
        <fullName evidence="2">Uncharacterized protein</fullName>
    </submittedName>
</protein>
<organism evidence="2">
    <name type="scientific">Eucalyptus grandis</name>
    <name type="common">Flooded gum</name>
    <dbReference type="NCBI Taxonomy" id="71139"/>
    <lineage>
        <taxon>Eukaryota</taxon>
        <taxon>Viridiplantae</taxon>
        <taxon>Streptophyta</taxon>
        <taxon>Embryophyta</taxon>
        <taxon>Tracheophyta</taxon>
        <taxon>Spermatophyta</taxon>
        <taxon>Magnoliopsida</taxon>
        <taxon>eudicotyledons</taxon>
        <taxon>Gunneridae</taxon>
        <taxon>Pentapetalae</taxon>
        <taxon>rosids</taxon>
        <taxon>malvids</taxon>
        <taxon>Myrtales</taxon>
        <taxon>Myrtaceae</taxon>
        <taxon>Myrtoideae</taxon>
        <taxon>Eucalypteae</taxon>
        <taxon>Eucalyptus</taxon>
    </lineage>
</organism>
<gene>
    <name evidence="2" type="ORF">EUGRSUZ_J00636</name>
</gene>
<keyword evidence="1" id="KW-0472">Membrane</keyword>
<accession>A0A059AAB3</accession>
<dbReference type="EMBL" id="KK198762">
    <property type="protein sequence ID" value="KCW51012.1"/>
    <property type="molecule type" value="Genomic_DNA"/>
</dbReference>
<name>A0A059AAB3_EUCGR</name>
<evidence type="ECO:0000256" key="1">
    <source>
        <dbReference type="SAM" id="Phobius"/>
    </source>
</evidence>